<name>A0A1B6PEV6_SORBI</name>
<keyword evidence="2" id="KW-1185">Reference proteome</keyword>
<dbReference type="AlphaFoldDB" id="A0A1B6PEV6"/>
<gene>
    <name evidence="1" type="ORF">SORBI_3007G010100</name>
</gene>
<protein>
    <submittedName>
        <fullName evidence="1">Uncharacterized protein</fullName>
    </submittedName>
</protein>
<organism evidence="1 2">
    <name type="scientific">Sorghum bicolor</name>
    <name type="common">Sorghum</name>
    <name type="synonym">Sorghum vulgare</name>
    <dbReference type="NCBI Taxonomy" id="4558"/>
    <lineage>
        <taxon>Eukaryota</taxon>
        <taxon>Viridiplantae</taxon>
        <taxon>Streptophyta</taxon>
        <taxon>Embryophyta</taxon>
        <taxon>Tracheophyta</taxon>
        <taxon>Spermatophyta</taxon>
        <taxon>Magnoliopsida</taxon>
        <taxon>Liliopsida</taxon>
        <taxon>Poales</taxon>
        <taxon>Poaceae</taxon>
        <taxon>PACMAD clade</taxon>
        <taxon>Panicoideae</taxon>
        <taxon>Andropogonodae</taxon>
        <taxon>Andropogoneae</taxon>
        <taxon>Sorghinae</taxon>
        <taxon>Sorghum</taxon>
    </lineage>
</organism>
<reference evidence="1 2" key="1">
    <citation type="journal article" date="2009" name="Nature">
        <title>The Sorghum bicolor genome and the diversification of grasses.</title>
        <authorList>
            <person name="Paterson A.H."/>
            <person name="Bowers J.E."/>
            <person name="Bruggmann R."/>
            <person name="Dubchak I."/>
            <person name="Grimwood J."/>
            <person name="Gundlach H."/>
            <person name="Haberer G."/>
            <person name="Hellsten U."/>
            <person name="Mitros T."/>
            <person name="Poliakov A."/>
            <person name="Schmutz J."/>
            <person name="Spannagl M."/>
            <person name="Tang H."/>
            <person name="Wang X."/>
            <person name="Wicker T."/>
            <person name="Bharti A.K."/>
            <person name="Chapman J."/>
            <person name="Feltus F.A."/>
            <person name="Gowik U."/>
            <person name="Grigoriev I.V."/>
            <person name="Lyons E."/>
            <person name="Maher C.A."/>
            <person name="Martis M."/>
            <person name="Narechania A."/>
            <person name="Otillar R.P."/>
            <person name="Penning B.W."/>
            <person name="Salamov A.A."/>
            <person name="Wang Y."/>
            <person name="Zhang L."/>
            <person name="Carpita N.C."/>
            <person name="Freeling M."/>
            <person name="Gingle A.R."/>
            <person name="Hash C.T."/>
            <person name="Keller B."/>
            <person name="Klein P."/>
            <person name="Kresovich S."/>
            <person name="McCann M.C."/>
            <person name="Ming R."/>
            <person name="Peterson D.G."/>
            <person name="Mehboob-ur-Rahman"/>
            <person name="Ware D."/>
            <person name="Westhoff P."/>
            <person name="Mayer K.F."/>
            <person name="Messing J."/>
            <person name="Rokhsar D.S."/>
        </authorList>
    </citation>
    <scope>NUCLEOTIDE SEQUENCE [LARGE SCALE GENOMIC DNA]</scope>
    <source>
        <strain evidence="2">cv. BTx623</strain>
    </source>
</reference>
<reference evidence="2" key="2">
    <citation type="journal article" date="2018" name="Plant J.">
        <title>The Sorghum bicolor reference genome: improved assembly, gene annotations, a transcriptome atlas, and signatures of genome organization.</title>
        <authorList>
            <person name="McCormick R.F."/>
            <person name="Truong S.K."/>
            <person name="Sreedasyam A."/>
            <person name="Jenkins J."/>
            <person name="Shu S."/>
            <person name="Sims D."/>
            <person name="Kennedy M."/>
            <person name="Amirebrahimi M."/>
            <person name="Weers B.D."/>
            <person name="McKinley B."/>
            <person name="Mattison A."/>
            <person name="Morishige D.T."/>
            <person name="Grimwood J."/>
            <person name="Schmutz J."/>
            <person name="Mullet J.E."/>
        </authorList>
    </citation>
    <scope>NUCLEOTIDE SEQUENCE [LARGE SCALE GENOMIC DNA]</scope>
    <source>
        <strain evidence="2">cv. BTx623</strain>
    </source>
</reference>
<dbReference type="Proteomes" id="UP000000768">
    <property type="component" value="Chromosome 7"/>
</dbReference>
<proteinExistence type="predicted"/>
<accession>A0A1B6PEV6</accession>
<evidence type="ECO:0000313" key="1">
    <source>
        <dbReference type="EMBL" id="KXG24214.1"/>
    </source>
</evidence>
<sequence length="265" mass="27862">MAAPLPLVDGVGPQVDAPAPLPLVDGVGPQVDAPAPLVDGVGPQVDGLPNTLNLLLRTATSSPNHPDQEQRNLLRASLLPVIVCKIKVRDAGPFMQLVRLPLAAANPHGNRTIPNRLAIERVAAAANVLFLLIDPLLPCLRRHPTDPTHLRGVKACAERLQHLAAEAGGSFKTSCSQFAQRIILYVTQAHAHPMFSPYAPLRSSIDDIIRRATVLLDLTVTVKHPEPGELAAAAVEVAAYAAQYGGAVAGLGAEAEADPEEAEGN</sequence>
<evidence type="ECO:0000313" key="2">
    <source>
        <dbReference type="Proteomes" id="UP000000768"/>
    </source>
</evidence>
<dbReference type="EMBL" id="CM000766">
    <property type="protein sequence ID" value="KXG24214.1"/>
    <property type="molecule type" value="Genomic_DNA"/>
</dbReference>
<dbReference type="Gramene" id="KXG24214">
    <property type="protein sequence ID" value="KXG24214"/>
    <property type="gene ID" value="SORBI_3007G010100"/>
</dbReference>
<dbReference type="InParanoid" id="A0A1B6PEV6"/>